<reference evidence="3" key="1">
    <citation type="submission" date="2021-01" db="EMBL/GenBank/DDBJ databases">
        <title>Caligus Genome Assembly.</title>
        <authorList>
            <person name="Gallardo-Escarate C."/>
        </authorList>
    </citation>
    <scope>NUCLEOTIDE SEQUENCE [LARGE SCALE GENOMIC DNA]</scope>
</reference>
<gene>
    <name evidence="2" type="ORF">FKW44_025209</name>
</gene>
<accession>A0A7T8JT05</accession>
<dbReference type="InterPro" id="IPR008906">
    <property type="entry name" value="HATC_C_dom"/>
</dbReference>
<evidence type="ECO:0000313" key="3">
    <source>
        <dbReference type="Proteomes" id="UP000595437"/>
    </source>
</evidence>
<dbReference type="PANTHER" id="PTHR45749">
    <property type="match status" value="1"/>
</dbReference>
<protein>
    <recommendedName>
        <fullName evidence="1">HAT C-terminal dimerisation domain-containing protein</fullName>
    </recommendedName>
</protein>
<keyword evidence="3" id="KW-1185">Reference proteome</keyword>
<proteinExistence type="predicted"/>
<dbReference type="PANTHER" id="PTHR45749:SF37">
    <property type="entry name" value="OS05G0311600 PROTEIN"/>
    <property type="match status" value="1"/>
</dbReference>
<dbReference type="Pfam" id="PF05699">
    <property type="entry name" value="Dimer_Tnp_hAT"/>
    <property type="match status" value="1"/>
</dbReference>
<dbReference type="EMBL" id="CP045910">
    <property type="protein sequence ID" value="QQP31572.1"/>
    <property type="molecule type" value="Genomic_DNA"/>
</dbReference>
<evidence type="ECO:0000259" key="1">
    <source>
        <dbReference type="Pfam" id="PF05699"/>
    </source>
</evidence>
<sequence length="71" mass="8391">MIKIYATLPVTTASVERSFSKLSLIKNKLRSLCREDRLSDLMLISIEQDLEINHREVIRIYKEMAPRRMLL</sequence>
<dbReference type="Proteomes" id="UP000595437">
    <property type="component" value="Chromosome 21"/>
</dbReference>
<dbReference type="AlphaFoldDB" id="A0A7T8JT05"/>
<evidence type="ECO:0000313" key="2">
    <source>
        <dbReference type="EMBL" id="QQP31572.1"/>
    </source>
</evidence>
<dbReference type="OrthoDB" id="6356500at2759"/>
<dbReference type="GO" id="GO:0046983">
    <property type="term" value="F:protein dimerization activity"/>
    <property type="evidence" value="ECO:0007669"/>
    <property type="project" value="InterPro"/>
</dbReference>
<organism evidence="2 3">
    <name type="scientific">Caligus rogercresseyi</name>
    <name type="common">Sea louse</name>
    <dbReference type="NCBI Taxonomy" id="217165"/>
    <lineage>
        <taxon>Eukaryota</taxon>
        <taxon>Metazoa</taxon>
        <taxon>Ecdysozoa</taxon>
        <taxon>Arthropoda</taxon>
        <taxon>Crustacea</taxon>
        <taxon>Multicrustacea</taxon>
        <taxon>Hexanauplia</taxon>
        <taxon>Copepoda</taxon>
        <taxon>Siphonostomatoida</taxon>
        <taxon>Caligidae</taxon>
        <taxon>Caligus</taxon>
    </lineage>
</organism>
<name>A0A7T8JT05_CALRO</name>
<feature type="domain" description="HAT C-terminal dimerisation" evidence="1">
    <location>
        <begin position="1"/>
        <end position="50"/>
    </location>
</feature>